<accession>A0ABD2Q3A0</accession>
<dbReference type="Proteomes" id="UP001626550">
    <property type="component" value="Unassembled WGS sequence"/>
</dbReference>
<evidence type="ECO:0000313" key="3">
    <source>
        <dbReference type="Proteomes" id="UP001626550"/>
    </source>
</evidence>
<keyword evidence="3" id="KW-1185">Reference proteome</keyword>
<reference evidence="2 3" key="1">
    <citation type="submission" date="2024-11" db="EMBL/GenBank/DDBJ databases">
        <title>Adaptive evolution of stress response genes in parasites aligns with host niche diversity.</title>
        <authorList>
            <person name="Hahn C."/>
            <person name="Resl P."/>
        </authorList>
    </citation>
    <scope>NUCLEOTIDE SEQUENCE [LARGE SCALE GENOMIC DNA]</scope>
    <source>
        <strain evidence="2">EGGRZ-B1_66</strain>
        <tissue evidence="2">Body</tissue>
    </source>
</reference>
<dbReference type="EMBL" id="JBJKFK010001101">
    <property type="protein sequence ID" value="KAL3314084.1"/>
    <property type="molecule type" value="Genomic_DNA"/>
</dbReference>
<comment type="caution">
    <text evidence="2">The sequence shown here is derived from an EMBL/GenBank/DDBJ whole genome shotgun (WGS) entry which is preliminary data.</text>
</comment>
<sequence length="426" mass="47375">MNSEFKLVIHRGGNKADLSQSSILWHLRGLVQASLRNRQASSEANMIACVLGHYESVLIEALHPLFPPLHKLFEAVASQSIEPRELRKLLRLGNPLSCKSIDVCFDLPSDDLIHQHLGIGRDTLDTVLPQWLRQNCNAGLVQREFLRLLFAIHLARSRSGQHISVVKVNTLIRTLCNGGWNAKCVLDRAGINRSVSFKRSSSIGRKDSVCTGSNAMLTMSEEYMAPPFVELDESFTGPCYLFLPSIGPQDFMNRAAVAGKDDSANARGGIGMGERNFPPVNGFTFSSWLLVKKMEPTATVNLKPSIRLLTVVRDVQGTNNQMINLSVYLSSDLRSLVVSTQEIFLKDLSAQQLETDSQKLTDSASVAVFSKIGTSKDLDQWPLEQWRHLALVFNRTGFIQHSTCSLFLDSRLVSTLRLLKLVSLEI</sequence>
<proteinExistence type="predicted"/>
<evidence type="ECO:0000256" key="1">
    <source>
        <dbReference type="ARBA" id="ARBA00022574"/>
    </source>
</evidence>
<evidence type="ECO:0000313" key="2">
    <source>
        <dbReference type="EMBL" id="KAL3314084.1"/>
    </source>
</evidence>
<name>A0ABD2Q3A0_9PLAT</name>
<gene>
    <name evidence="2" type="primary">WDFY3_5</name>
    <name evidence="2" type="ORF">Ciccas_007302</name>
</gene>
<dbReference type="PANTHER" id="PTHR46108">
    <property type="entry name" value="BLUE CHEESE"/>
    <property type="match status" value="1"/>
</dbReference>
<dbReference type="PANTHER" id="PTHR46108:SF4">
    <property type="entry name" value="BLUE CHEESE"/>
    <property type="match status" value="1"/>
</dbReference>
<organism evidence="2 3">
    <name type="scientific">Cichlidogyrus casuarinus</name>
    <dbReference type="NCBI Taxonomy" id="1844966"/>
    <lineage>
        <taxon>Eukaryota</taxon>
        <taxon>Metazoa</taxon>
        <taxon>Spiralia</taxon>
        <taxon>Lophotrochozoa</taxon>
        <taxon>Platyhelminthes</taxon>
        <taxon>Monogenea</taxon>
        <taxon>Monopisthocotylea</taxon>
        <taxon>Dactylogyridea</taxon>
        <taxon>Ancyrocephalidae</taxon>
        <taxon>Cichlidogyrus</taxon>
    </lineage>
</organism>
<dbReference type="AlphaFoldDB" id="A0ABD2Q3A0"/>
<dbReference type="InterPro" id="IPR051944">
    <property type="entry name" value="BEACH_domain_protein"/>
</dbReference>
<keyword evidence="1" id="KW-0853">WD repeat</keyword>
<protein>
    <submittedName>
        <fullName evidence="2">WD repeat and FYVE domain-containing protein 3</fullName>
    </submittedName>
</protein>